<feature type="region of interest" description="Disordered" evidence="1">
    <location>
        <begin position="164"/>
        <end position="218"/>
    </location>
</feature>
<feature type="compositionally biased region" description="Basic and acidic residues" evidence="1">
    <location>
        <begin position="304"/>
        <end position="315"/>
    </location>
</feature>
<dbReference type="GeneID" id="87952560"/>
<keyword evidence="3" id="KW-1185">Reference proteome</keyword>
<protein>
    <submittedName>
        <fullName evidence="2">Uncharacterized protein</fullName>
    </submittedName>
</protein>
<accession>A0ABZ1CQ62</accession>
<dbReference type="RefSeq" id="XP_062788264.1">
    <property type="nucleotide sequence ID" value="XM_062932213.1"/>
</dbReference>
<sequence length="398" mass="44158">MASDTESTPRMGTEDVMKLYNTIQTSVDASVSSSNPLITKLKNNDDSFDFSSGLSLLSIRPQILLSSLHNLVILLSLRLLDPTLPFPTSEELQSTISLSTPFTEPRSRSHANTSSTKGVMNESGGQLILNQEVMDKIRGMESKLDYQIKKLVGLAEAEEKRGNQVIDNIEEDPLSFRPNPSSIATSRERAPKQSKFLNATTSDQSDEEGKGESSNIYRPPRVAAVPYLDSVRGEKKERIRKAPALLSEFAASIDSAPILESTSGLSVRPISNRHITNSTSSKRAEELKRIQEFEESNMTRLVTSKKEEKRRRDDEASLAMGFGVSSSTSRGRRGRNGLEAELEGVLNERGSKGVWDNVTSSLGKRGDALERGKKRLNENSDPKKGKKNFERDLKRRRK</sequence>
<name>A0ABZ1CQ62_9TREE</name>
<gene>
    <name evidence="2" type="ORF">IL334_000429</name>
</gene>
<evidence type="ECO:0000313" key="3">
    <source>
        <dbReference type="Proteomes" id="UP001329825"/>
    </source>
</evidence>
<reference evidence="2 3" key="1">
    <citation type="submission" date="2024-01" db="EMBL/GenBank/DDBJ databases">
        <title>Comparative genomics of Cryptococcus and Kwoniella reveals pathogenesis evolution and contrasting modes of karyotype evolution via chromosome fusion or intercentromeric recombination.</title>
        <authorList>
            <person name="Coelho M.A."/>
            <person name="David-Palma M."/>
            <person name="Shea T."/>
            <person name="Bowers K."/>
            <person name="McGinley-Smith S."/>
            <person name="Mohammad A.W."/>
            <person name="Gnirke A."/>
            <person name="Yurkov A.M."/>
            <person name="Nowrousian M."/>
            <person name="Sun S."/>
            <person name="Cuomo C.A."/>
            <person name="Heitman J."/>
        </authorList>
    </citation>
    <scope>NUCLEOTIDE SEQUENCE [LARGE SCALE GENOMIC DNA]</scope>
    <source>
        <strain evidence="2">CBS 11374</strain>
    </source>
</reference>
<feature type="compositionally biased region" description="Basic and acidic residues" evidence="1">
    <location>
        <begin position="364"/>
        <end position="398"/>
    </location>
</feature>
<proteinExistence type="predicted"/>
<feature type="region of interest" description="Disordered" evidence="1">
    <location>
        <begin position="298"/>
        <end position="398"/>
    </location>
</feature>
<dbReference type="Proteomes" id="UP001329825">
    <property type="component" value="Chromosome 1"/>
</dbReference>
<evidence type="ECO:0000313" key="2">
    <source>
        <dbReference type="EMBL" id="WRT63524.1"/>
    </source>
</evidence>
<dbReference type="PANTHER" id="PTHR13237:SF9">
    <property type="entry name" value="NEUROGUIDIN"/>
    <property type="match status" value="1"/>
</dbReference>
<evidence type="ECO:0000256" key="1">
    <source>
        <dbReference type="SAM" id="MobiDB-lite"/>
    </source>
</evidence>
<dbReference type="EMBL" id="CP141881">
    <property type="protein sequence ID" value="WRT63524.1"/>
    <property type="molecule type" value="Genomic_DNA"/>
</dbReference>
<feature type="region of interest" description="Disordered" evidence="1">
    <location>
        <begin position="99"/>
        <end position="124"/>
    </location>
</feature>
<organism evidence="2 3">
    <name type="scientific">Kwoniella shivajii</name>
    <dbReference type="NCBI Taxonomy" id="564305"/>
    <lineage>
        <taxon>Eukaryota</taxon>
        <taxon>Fungi</taxon>
        <taxon>Dikarya</taxon>
        <taxon>Basidiomycota</taxon>
        <taxon>Agaricomycotina</taxon>
        <taxon>Tremellomycetes</taxon>
        <taxon>Tremellales</taxon>
        <taxon>Cryptococcaceae</taxon>
        <taxon>Kwoniella</taxon>
    </lineage>
</organism>
<dbReference type="PANTHER" id="PTHR13237">
    <property type="entry name" value="SOMETHING ABOUT SILENCING PROTEIN 10-RELATED"/>
    <property type="match status" value="1"/>
</dbReference>